<keyword evidence="2" id="KW-1185">Reference proteome</keyword>
<reference evidence="1" key="1">
    <citation type="submission" date="2022-12" db="EMBL/GenBank/DDBJ databases">
        <title>2953647.</title>
        <authorList>
            <person name="Hergert J."/>
            <person name="Casey R."/>
            <person name="Wagner J."/>
            <person name="Young E.L."/>
            <person name="Oakeson K.F."/>
        </authorList>
    </citation>
    <scope>NUCLEOTIDE SEQUENCE</scope>
    <source>
        <strain evidence="1">2953647</strain>
    </source>
</reference>
<dbReference type="InterPro" id="IPR001646">
    <property type="entry name" value="5peptide_repeat"/>
</dbReference>
<accession>A0ABY7L1U8</accession>
<dbReference type="Gene3D" id="2.160.20.80">
    <property type="entry name" value="E3 ubiquitin-protein ligase SopA"/>
    <property type="match status" value="1"/>
</dbReference>
<proteinExistence type="predicted"/>
<protein>
    <submittedName>
        <fullName evidence="1">Pentapeptide repeat-containing protein</fullName>
    </submittedName>
</protein>
<dbReference type="SUPFAM" id="SSF141571">
    <property type="entry name" value="Pentapeptide repeat-like"/>
    <property type="match status" value="1"/>
</dbReference>
<dbReference type="RefSeq" id="WP_054528724.1">
    <property type="nucleotide sequence ID" value="NZ_CAJNLX020000001.1"/>
</dbReference>
<organism evidence="1 2">
    <name type="scientific">Citrobacter freundii</name>
    <dbReference type="NCBI Taxonomy" id="546"/>
    <lineage>
        <taxon>Bacteria</taxon>
        <taxon>Pseudomonadati</taxon>
        <taxon>Pseudomonadota</taxon>
        <taxon>Gammaproteobacteria</taxon>
        <taxon>Enterobacterales</taxon>
        <taxon>Enterobacteriaceae</taxon>
        <taxon>Citrobacter</taxon>
        <taxon>Citrobacter freundii complex</taxon>
    </lineage>
</organism>
<evidence type="ECO:0000313" key="2">
    <source>
        <dbReference type="Proteomes" id="UP001164536"/>
    </source>
</evidence>
<evidence type="ECO:0000313" key="1">
    <source>
        <dbReference type="EMBL" id="WAZ58323.1"/>
    </source>
</evidence>
<gene>
    <name evidence="1" type="ORF">O4000_05270</name>
</gene>
<sequence length="452" mass="50787">MDNINALAQKHIDILVSAAMSPDDKTLHKEATKLHGVVECLKYIFTFGIKDSGEKRLKSVINSLASSLASEGMSPRKTLNSIIDKPNISIRFTIDKSEKSLQGEYELCISKDTDGAYLLNISEENVSEPLELQLSEAQFISGTRYFSTIYFLDTNNLSEAQQKYIDTGCLDLSGEDLSELDMSDLDLSNADLSEANLSRTSIATEQLLDTSLIRDNFSEDNQPEAAARLNEIMLLGKNIFSKNNKLFESIKNMAKPECQQLFSKTLIEEKNSNMMVSYSIAGSIIANESIVHYTMQKFSEAGMGNLKQVLDKFSKLFFEQPAVYRDIIPVESSLRKITTLAAWNEAVQSGSYFDADKLALLSEGLRRTTEYQNFIKGLKNDLESFGITEKESYLKILDKCEIMMGEYDYVTNPKIPKETLKNVKFLEDVEILGQYISFHREFANSIGAILES</sequence>
<dbReference type="Pfam" id="PF00805">
    <property type="entry name" value="Pentapeptide"/>
    <property type="match status" value="1"/>
</dbReference>
<name>A0ABY7L1U8_CITFR</name>
<dbReference type="Proteomes" id="UP001164536">
    <property type="component" value="Chromosome"/>
</dbReference>
<dbReference type="EMBL" id="CP114564">
    <property type="protein sequence ID" value="WAZ58323.1"/>
    <property type="molecule type" value="Genomic_DNA"/>
</dbReference>